<dbReference type="PANTHER" id="PTHR31001">
    <property type="entry name" value="UNCHARACTERIZED TRANSCRIPTIONAL REGULATORY PROTEIN"/>
    <property type="match status" value="1"/>
</dbReference>
<dbReference type="CDD" id="cd12148">
    <property type="entry name" value="fungal_TF_MHR"/>
    <property type="match status" value="1"/>
</dbReference>
<dbReference type="InterPro" id="IPR050613">
    <property type="entry name" value="Sec_Metabolite_Reg"/>
</dbReference>
<feature type="region of interest" description="Disordered" evidence="3">
    <location>
        <begin position="518"/>
        <end position="557"/>
    </location>
</feature>
<accession>A0A0B2WPL1</accession>
<dbReference type="Proteomes" id="UP000030816">
    <property type="component" value="Unassembled WGS sequence"/>
</dbReference>
<dbReference type="GeneID" id="63738825"/>
<dbReference type="STRING" id="1081103.A0A0B2WPL1"/>
<dbReference type="HOGENOM" id="CLU_013260_0_0_1"/>
<dbReference type="GO" id="GO:0008270">
    <property type="term" value="F:zinc ion binding"/>
    <property type="evidence" value="ECO:0007669"/>
    <property type="project" value="InterPro"/>
</dbReference>
<dbReference type="GO" id="GO:0006351">
    <property type="term" value="P:DNA-templated transcription"/>
    <property type="evidence" value="ECO:0007669"/>
    <property type="project" value="InterPro"/>
</dbReference>
<dbReference type="GO" id="GO:0003677">
    <property type="term" value="F:DNA binding"/>
    <property type="evidence" value="ECO:0007669"/>
    <property type="project" value="InterPro"/>
</dbReference>
<dbReference type="AlphaFoldDB" id="A0A0B2WPL1"/>
<gene>
    <name evidence="5" type="ORF">MAM_04370</name>
</gene>
<dbReference type="Pfam" id="PF04082">
    <property type="entry name" value="Fungal_trans"/>
    <property type="match status" value="1"/>
</dbReference>
<comment type="subcellular location">
    <subcellularLocation>
        <location evidence="1">Nucleus</location>
    </subcellularLocation>
</comment>
<comment type="caution">
    <text evidence="5">The sequence shown here is derived from an EMBL/GenBank/DDBJ whole genome shotgun (WGS) entry which is preliminary data.</text>
</comment>
<dbReference type="GO" id="GO:0005634">
    <property type="term" value="C:nucleus"/>
    <property type="evidence" value="ECO:0007669"/>
    <property type="project" value="UniProtKB-SubCell"/>
</dbReference>
<dbReference type="InterPro" id="IPR007219">
    <property type="entry name" value="XnlR_reg_dom"/>
</dbReference>
<dbReference type="OrthoDB" id="3014581at2759"/>
<keyword evidence="6" id="KW-1185">Reference proteome</keyword>
<organism evidence="5 6">
    <name type="scientific">Metarhizium album (strain ARSEF 1941)</name>
    <dbReference type="NCBI Taxonomy" id="1081103"/>
    <lineage>
        <taxon>Eukaryota</taxon>
        <taxon>Fungi</taxon>
        <taxon>Dikarya</taxon>
        <taxon>Ascomycota</taxon>
        <taxon>Pezizomycotina</taxon>
        <taxon>Sordariomycetes</taxon>
        <taxon>Hypocreomycetidae</taxon>
        <taxon>Hypocreales</taxon>
        <taxon>Clavicipitaceae</taxon>
        <taxon>Metarhizium</taxon>
    </lineage>
</organism>
<feature type="compositionally biased region" description="Polar residues" evidence="3">
    <location>
        <begin position="543"/>
        <end position="557"/>
    </location>
</feature>
<evidence type="ECO:0000256" key="2">
    <source>
        <dbReference type="ARBA" id="ARBA00023242"/>
    </source>
</evidence>
<evidence type="ECO:0000313" key="6">
    <source>
        <dbReference type="Proteomes" id="UP000030816"/>
    </source>
</evidence>
<protein>
    <submittedName>
        <fullName evidence="5">C6 zinc finger domain protein</fullName>
    </submittedName>
</protein>
<name>A0A0B2WPL1_METAS</name>
<keyword evidence="2" id="KW-0539">Nucleus</keyword>
<dbReference type="EMBL" id="AZHE01000009">
    <property type="protein sequence ID" value="KHN97981.1"/>
    <property type="molecule type" value="Genomic_DNA"/>
</dbReference>
<dbReference type="RefSeq" id="XP_040679047.1">
    <property type="nucleotide sequence ID" value="XM_040823168.1"/>
</dbReference>
<evidence type="ECO:0000256" key="3">
    <source>
        <dbReference type="SAM" id="MobiDB-lite"/>
    </source>
</evidence>
<evidence type="ECO:0000259" key="4">
    <source>
        <dbReference type="Pfam" id="PF04082"/>
    </source>
</evidence>
<evidence type="ECO:0000256" key="1">
    <source>
        <dbReference type="ARBA" id="ARBA00004123"/>
    </source>
</evidence>
<sequence length="557" mass="62907">MLQLHSDDVLRRLKRLEEAVFNEPSRSAVPPPVSANESTLQYPSEGFTAFGLHLVTKKPDQAAEQRVYMTSLINKLPPPAQARVLLDHFAKTSHPNTCIQHIPSCRYWLQRTYDTVIAGGMPPMEGLLLLFSIFAAAAFLWSSEFLQAFHATRAEAKAAFVEYFQAGMSIIDNAAHPIMPSTTALAAMCNLHYVTTHARGLSDSDMALRIKCYGMARSLQIDRLDTAKSQQERRQGGCNMIEVETQRKIWWSLVCTDWLNAFSGGPNDGAYFHQPKHMNVRLPANIDDKDLTADMTEEDIPLTQPSDMSGFICRVKLSQLCREVVDALPSRFLDVNRTNYETVLQMDREFRTFLDGLPVYFRLDPESMERSKAICRERPIIALHRVGINFSIQVRLCRLHRPYHLEGQTNPTYQYSQGACIRAAQIVLDLRRVRDECGWPLGMNPSRSWIVVQHVSIAALILATDVSFNPKARGSENLKTKVLATCELLEKSMEDFESFVEGFQRNVQVLRSTLRQQPSRASSAGAADMSVGFPNEASEDQTDWMSSGRTSSQWHRN</sequence>
<dbReference type="PANTHER" id="PTHR31001:SF90">
    <property type="entry name" value="CENTROMERE DNA-BINDING PROTEIN COMPLEX CBF3 SUBUNIT B"/>
    <property type="match status" value="1"/>
</dbReference>
<evidence type="ECO:0000313" key="5">
    <source>
        <dbReference type="EMBL" id="KHN97981.1"/>
    </source>
</evidence>
<feature type="domain" description="Xylanolytic transcriptional activator regulatory" evidence="4">
    <location>
        <begin position="127"/>
        <end position="350"/>
    </location>
</feature>
<proteinExistence type="predicted"/>
<reference evidence="5 6" key="1">
    <citation type="journal article" date="2014" name="Proc. Natl. Acad. Sci. U.S.A.">
        <title>Trajectory and genomic determinants of fungal-pathogen speciation and host adaptation.</title>
        <authorList>
            <person name="Hu X."/>
            <person name="Xiao G."/>
            <person name="Zheng P."/>
            <person name="Shang Y."/>
            <person name="Su Y."/>
            <person name="Zhang X."/>
            <person name="Liu X."/>
            <person name="Zhan S."/>
            <person name="St Leger R.J."/>
            <person name="Wang C."/>
        </authorList>
    </citation>
    <scope>NUCLEOTIDE SEQUENCE [LARGE SCALE GENOMIC DNA]</scope>
    <source>
        <strain evidence="5 6">ARSEF 1941</strain>
    </source>
</reference>